<protein>
    <submittedName>
        <fullName evidence="2">N-acetyltransferase</fullName>
    </submittedName>
</protein>
<dbReference type="PANTHER" id="PTHR43415">
    <property type="entry name" value="SPERMIDINE N(1)-ACETYLTRANSFERASE"/>
    <property type="match status" value="1"/>
</dbReference>
<organism evidence="2 3">
    <name type="scientific">Lysinibacillus sphaericus</name>
    <name type="common">Bacillus sphaericus</name>
    <dbReference type="NCBI Taxonomy" id="1421"/>
    <lineage>
        <taxon>Bacteria</taxon>
        <taxon>Bacillati</taxon>
        <taxon>Bacillota</taxon>
        <taxon>Bacilli</taxon>
        <taxon>Bacillales</taxon>
        <taxon>Bacillaceae</taxon>
        <taxon>Lysinibacillus</taxon>
    </lineage>
</organism>
<dbReference type="InterPro" id="IPR000182">
    <property type="entry name" value="GNAT_dom"/>
</dbReference>
<dbReference type="Gene3D" id="3.40.630.30">
    <property type="match status" value="1"/>
</dbReference>
<dbReference type="SUPFAM" id="SSF55729">
    <property type="entry name" value="Acyl-CoA N-acyltransferases (Nat)"/>
    <property type="match status" value="1"/>
</dbReference>
<dbReference type="OrthoDB" id="9795206at2"/>
<dbReference type="EMBL" id="SADV01000012">
    <property type="protein sequence ID" value="TQR30863.1"/>
    <property type="molecule type" value="Genomic_DNA"/>
</dbReference>
<dbReference type="GO" id="GO:0016747">
    <property type="term" value="F:acyltransferase activity, transferring groups other than amino-acyl groups"/>
    <property type="evidence" value="ECO:0007669"/>
    <property type="project" value="InterPro"/>
</dbReference>
<gene>
    <name evidence="2" type="ORF">C7Y47_15030</name>
</gene>
<dbReference type="PANTHER" id="PTHR43415:SF3">
    <property type="entry name" value="GNAT-FAMILY ACETYLTRANSFERASE"/>
    <property type="match status" value="1"/>
</dbReference>
<dbReference type="RefSeq" id="WP_142509513.1">
    <property type="nucleotide sequence ID" value="NZ_SADV01000012.1"/>
</dbReference>
<dbReference type="Proteomes" id="UP000317944">
    <property type="component" value="Unassembled WGS sequence"/>
</dbReference>
<proteinExistence type="predicted"/>
<dbReference type="Pfam" id="PF13302">
    <property type="entry name" value="Acetyltransf_3"/>
    <property type="match status" value="1"/>
</dbReference>
<dbReference type="AlphaFoldDB" id="A0A544UEP8"/>
<reference evidence="2 3" key="1">
    <citation type="submission" date="2018-03" db="EMBL/GenBank/DDBJ databases">
        <title>Aerobic endospore-forming bacteria genome sequencing and assembly.</title>
        <authorList>
            <person name="Cavalcante D.A."/>
            <person name="Driks A."/>
            <person name="Putonti C."/>
            <person name="De-Souza M.T."/>
        </authorList>
    </citation>
    <scope>NUCLEOTIDE SEQUENCE [LARGE SCALE GENOMIC DNA]</scope>
    <source>
        <strain evidence="2 3">SDF0037</strain>
    </source>
</reference>
<accession>A0A544UEP8</accession>
<name>A0A544UEP8_LYSSH</name>
<feature type="domain" description="N-acetyltransferase" evidence="1">
    <location>
        <begin position="11"/>
        <end position="170"/>
    </location>
</feature>
<dbReference type="InterPro" id="IPR016181">
    <property type="entry name" value="Acyl_CoA_acyltransferase"/>
</dbReference>
<evidence type="ECO:0000313" key="2">
    <source>
        <dbReference type="EMBL" id="TQR30863.1"/>
    </source>
</evidence>
<sequence>MTTNKNLSQCIKIRPLTLYDYETALKWSMDDSFCLANGWELNRSPEELYKWWLKCVNNVAEDFIRMGIEFNDKIVGYADLACIKGNTAELGIAIGENGLWGKRIGFNSAICMMEFATKKLGITTFNAETHEANVRSRKMLEKIGFKEISRVGNEEYFGMNSQLIQYELNL</sequence>
<dbReference type="PROSITE" id="PS51186">
    <property type="entry name" value="GNAT"/>
    <property type="match status" value="1"/>
</dbReference>
<comment type="caution">
    <text evidence="2">The sequence shown here is derived from an EMBL/GenBank/DDBJ whole genome shotgun (WGS) entry which is preliminary data.</text>
</comment>
<evidence type="ECO:0000313" key="3">
    <source>
        <dbReference type="Proteomes" id="UP000317944"/>
    </source>
</evidence>
<evidence type="ECO:0000259" key="1">
    <source>
        <dbReference type="PROSITE" id="PS51186"/>
    </source>
</evidence>